<keyword evidence="5" id="KW-0732">Signal</keyword>
<dbReference type="SUPFAM" id="SSF56176">
    <property type="entry name" value="FAD-binding/transporter-associated domain-like"/>
    <property type="match status" value="1"/>
</dbReference>
<gene>
    <name evidence="7" type="ORF">PENSUB_6169</name>
</gene>
<proteinExistence type="inferred from homology"/>
<keyword evidence="4" id="KW-0560">Oxidoreductase</keyword>
<dbReference type="InterPro" id="IPR036318">
    <property type="entry name" value="FAD-bd_PCMH-like_sf"/>
</dbReference>
<evidence type="ECO:0000256" key="1">
    <source>
        <dbReference type="ARBA" id="ARBA00005466"/>
    </source>
</evidence>
<evidence type="ECO:0000256" key="5">
    <source>
        <dbReference type="SAM" id="SignalP"/>
    </source>
</evidence>
<evidence type="ECO:0000313" key="8">
    <source>
        <dbReference type="Proteomes" id="UP000186955"/>
    </source>
</evidence>
<feature type="signal peptide" evidence="5">
    <location>
        <begin position="1"/>
        <end position="19"/>
    </location>
</feature>
<dbReference type="GO" id="GO:0071949">
    <property type="term" value="F:FAD binding"/>
    <property type="evidence" value="ECO:0007669"/>
    <property type="project" value="InterPro"/>
</dbReference>
<keyword evidence="3" id="KW-0274">FAD</keyword>
<dbReference type="GO" id="GO:0016491">
    <property type="term" value="F:oxidoreductase activity"/>
    <property type="evidence" value="ECO:0007669"/>
    <property type="project" value="UniProtKB-KW"/>
</dbReference>
<dbReference type="InterPro" id="IPR016169">
    <property type="entry name" value="FAD-bd_PCMH_sub2"/>
</dbReference>
<dbReference type="InterPro" id="IPR050416">
    <property type="entry name" value="FAD-linked_Oxidoreductase"/>
</dbReference>
<name>A0A1Q5U3D5_9EURO</name>
<protein>
    <submittedName>
        <fullName evidence="7">Reticuline oxidase</fullName>
    </submittedName>
</protein>
<dbReference type="Pfam" id="PF08031">
    <property type="entry name" value="BBE"/>
    <property type="match status" value="1"/>
</dbReference>
<accession>A0A1Q5U3D5</accession>
<dbReference type="STRING" id="1316194.A0A1Q5U3D5"/>
<dbReference type="Gene3D" id="3.30.465.10">
    <property type="match status" value="1"/>
</dbReference>
<dbReference type="InterPro" id="IPR012951">
    <property type="entry name" value="BBE"/>
</dbReference>
<evidence type="ECO:0000256" key="2">
    <source>
        <dbReference type="ARBA" id="ARBA00022630"/>
    </source>
</evidence>
<dbReference type="Gene3D" id="3.40.462.20">
    <property type="match status" value="1"/>
</dbReference>
<organism evidence="7 8">
    <name type="scientific">Penicillium subrubescens</name>
    <dbReference type="NCBI Taxonomy" id="1316194"/>
    <lineage>
        <taxon>Eukaryota</taxon>
        <taxon>Fungi</taxon>
        <taxon>Dikarya</taxon>
        <taxon>Ascomycota</taxon>
        <taxon>Pezizomycotina</taxon>
        <taxon>Eurotiomycetes</taxon>
        <taxon>Eurotiomycetidae</taxon>
        <taxon>Eurotiales</taxon>
        <taxon>Aspergillaceae</taxon>
        <taxon>Penicillium</taxon>
    </lineage>
</organism>
<evidence type="ECO:0000256" key="3">
    <source>
        <dbReference type="ARBA" id="ARBA00022827"/>
    </source>
</evidence>
<keyword evidence="8" id="KW-1185">Reference proteome</keyword>
<dbReference type="InterPro" id="IPR006094">
    <property type="entry name" value="Oxid_FAD_bind_N"/>
</dbReference>
<dbReference type="InterPro" id="IPR016166">
    <property type="entry name" value="FAD-bd_PCMH"/>
</dbReference>
<dbReference type="PROSITE" id="PS51387">
    <property type="entry name" value="FAD_PCMH"/>
    <property type="match status" value="1"/>
</dbReference>
<keyword evidence="2" id="KW-0285">Flavoprotein</keyword>
<evidence type="ECO:0000259" key="6">
    <source>
        <dbReference type="PROSITE" id="PS51387"/>
    </source>
</evidence>
<dbReference type="EMBL" id="MNBE01000585">
    <property type="protein sequence ID" value="OKP06986.1"/>
    <property type="molecule type" value="Genomic_DNA"/>
</dbReference>
<dbReference type="Proteomes" id="UP000186955">
    <property type="component" value="Unassembled WGS sequence"/>
</dbReference>
<evidence type="ECO:0000256" key="4">
    <source>
        <dbReference type="ARBA" id="ARBA00023002"/>
    </source>
</evidence>
<dbReference type="OrthoDB" id="407275at2759"/>
<dbReference type="AlphaFoldDB" id="A0A1Q5U3D5"/>
<feature type="chain" id="PRO_5012954003" evidence="5">
    <location>
        <begin position="20"/>
        <end position="487"/>
    </location>
</feature>
<reference evidence="7 8" key="1">
    <citation type="submission" date="2016-10" db="EMBL/GenBank/DDBJ databases">
        <title>Genome sequence of the ascomycete fungus Penicillium subrubescens.</title>
        <authorList>
            <person name="De Vries R.P."/>
            <person name="Peng M."/>
            <person name="Dilokpimol A."/>
            <person name="Hilden K."/>
            <person name="Makela M.R."/>
            <person name="Grigoriev I."/>
            <person name="Riley R."/>
            <person name="Granchi Z."/>
        </authorList>
    </citation>
    <scope>NUCLEOTIDE SEQUENCE [LARGE SCALE GENOMIC DNA]</scope>
    <source>
        <strain evidence="7 8">CBS 132785</strain>
    </source>
</reference>
<evidence type="ECO:0000313" key="7">
    <source>
        <dbReference type="EMBL" id="OKP06986.1"/>
    </source>
</evidence>
<dbReference type="Pfam" id="PF01565">
    <property type="entry name" value="FAD_binding_4"/>
    <property type="match status" value="1"/>
</dbReference>
<dbReference type="PANTHER" id="PTHR42973">
    <property type="entry name" value="BINDING OXIDOREDUCTASE, PUTATIVE (AFU_ORTHOLOGUE AFUA_1G17690)-RELATED"/>
    <property type="match status" value="1"/>
</dbReference>
<dbReference type="PANTHER" id="PTHR42973:SF17">
    <property type="entry name" value="OXIDASE, PUTATIVE (AFU_ORTHOLOGUE AFUA_6G14340)-RELATED"/>
    <property type="match status" value="1"/>
</dbReference>
<sequence>MAAIRNFLLTASVASVAVASSGGTLKSCLKYALPDIGSVAFPGDLFYQAVDVNRYNLNIHVTPAAVTFPTSSQQVAAVVKCAADNGYPVQAKSGGHSYGNYGLGGTDGAVVVDLKHLQQFSMDSTTWVATIGSGTLLGDVTQRLHNAGGRVMSHGTCPQVGSGGHFTIGGLGPTSRQFGAALDHIVEAEVVLANSSIVTASDTQNQDIFFAIKGAASGFGIVTEFKVRTEPEPGMAVKYEYTLKVGSTEERASLFKKWQAYVSDPNLTRKLASTLTLLDDSMVITGTFFGTEEEYNALDIGSQWPGVNGSAIVFQDWLGLVGNWAEEAVLQLGGGVPSNFYSKSTAWTPSNLMDSGTIDRMFEYIDSADKGTLAWFVLFDFQGGYTNDIPTDATAYVHRDVLVWLQSYSINLLGSVTQTQINFLDQLNTLVTNDKAPYSAYPGYVDPLMANGPEAYWGSNLARLQQIKEEIDPKNVFRNPQSPSPAN</sequence>
<feature type="domain" description="FAD-binding PCMH-type" evidence="6">
    <location>
        <begin position="59"/>
        <end position="232"/>
    </location>
</feature>
<comment type="similarity">
    <text evidence="1">Belongs to the oxygen-dependent FAD-linked oxidoreductase family.</text>
</comment>
<comment type="caution">
    <text evidence="7">The sequence shown here is derived from an EMBL/GenBank/DDBJ whole genome shotgun (WGS) entry which is preliminary data.</text>
</comment>